<dbReference type="InterPro" id="IPR036864">
    <property type="entry name" value="Zn2-C6_fun-type_DNA-bd_sf"/>
</dbReference>
<dbReference type="Proteomes" id="UP001369815">
    <property type="component" value="Unassembled WGS sequence"/>
</dbReference>
<dbReference type="SUPFAM" id="SSF57701">
    <property type="entry name" value="Zn2/Cys6 DNA-binding domain"/>
    <property type="match status" value="1"/>
</dbReference>
<dbReference type="PROSITE" id="PS50048">
    <property type="entry name" value="ZN2_CY6_FUNGAL_2"/>
    <property type="match status" value="1"/>
</dbReference>
<dbReference type="PROSITE" id="PS00463">
    <property type="entry name" value="ZN2_CY6_FUNGAL_1"/>
    <property type="match status" value="1"/>
</dbReference>
<dbReference type="GO" id="GO:0008270">
    <property type="term" value="F:zinc ion binding"/>
    <property type="evidence" value="ECO:0007669"/>
    <property type="project" value="InterPro"/>
</dbReference>
<dbReference type="Gene3D" id="4.10.240.10">
    <property type="entry name" value="Zn(2)-C6 fungal-type DNA-binding domain"/>
    <property type="match status" value="1"/>
</dbReference>
<dbReference type="EMBL" id="JBANMG010000009">
    <property type="protein sequence ID" value="KAK6949703.1"/>
    <property type="molecule type" value="Genomic_DNA"/>
</dbReference>
<dbReference type="CDD" id="cd00067">
    <property type="entry name" value="GAL4"/>
    <property type="match status" value="1"/>
</dbReference>
<dbReference type="Pfam" id="PF00172">
    <property type="entry name" value="Zn_clus"/>
    <property type="match status" value="1"/>
</dbReference>
<name>A0AAX6MB48_9PEZI</name>
<evidence type="ECO:0000313" key="3">
    <source>
        <dbReference type="EMBL" id="KAK6949703.1"/>
    </source>
</evidence>
<dbReference type="GO" id="GO:0000981">
    <property type="term" value="F:DNA-binding transcription factor activity, RNA polymerase II-specific"/>
    <property type="evidence" value="ECO:0007669"/>
    <property type="project" value="InterPro"/>
</dbReference>
<reference evidence="3 4" key="1">
    <citation type="journal article" date="2024" name="Front Chem Biol">
        <title>Unveiling the potential of Daldinia eschscholtzii MFLUCC 19-0629 through bioactivity and bioinformatics studies for enhanced sustainable agriculture production.</title>
        <authorList>
            <person name="Brooks S."/>
            <person name="Weaver J.A."/>
            <person name="Klomchit A."/>
            <person name="Alharthi S.A."/>
            <person name="Onlamun T."/>
            <person name="Nurani R."/>
            <person name="Vong T.K."/>
            <person name="Alberti F."/>
            <person name="Greco C."/>
        </authorList>
    </citation>
    <scope>NUCLEOTIDE SEQUENCE [LARGE SCALE GENOMIC DNA]</scope>
    <source>
        <strain evidence="3">MFLUCC 19-0629</strain>
    </source>
</reference>
<feature type="domain" description="Zn(2)-C6 fungal-type" evidence="2">
    <location>
        <begin position="10"/>
        <end position="40"/>
    </location>
</feature>
<sequence>MSARNPRLKACAACTKAKRPCSKRLPRCDRCERRNIPCRYPPPNLTARDYADADNGSAIMEITQIHAGPSPPIQVALLESLHTHAGGARPGTPFHPFHLRFQENIKTLPLRYDWFCSSDSWAISCTSAPSFPTEAFDTNAFKQHIATVQSWLRLWTATGKSPFIHHRLYSEKMPRCVQDAYMTLSVYLARTPENSEICSQIIRERAEELIGKAQSTAAAASTSEAVLAEQTEVPMVLDPFDHLARVHALFVYQVIGLFDGDIMLRVAAESHISTLKSWVAEMWDSAELDANLYSTMAALEQEVGDSENAPTTAPADEKTAWRRWILSESIRRAWLVVTITQSIYQLFKTGWSQCSGSVNWTPRAGLWDAPDQFSWSKAVMGGSGPLFLPSLGADILYREASPSEVDEFGHAVLIAEFGSESMAKWKAHAE</sequence>
<keyword evidence="1" id="KW-0539">Nucleus</keyword>
<evidence type="ECO:0000313" key="4">
    <source>
        <dbReference type="Proteomes" id="UP001369815"/>
    </source>
</evidence>
<accession>A0AAX6MB48</accession>
<dbReference type="InterPro" id="IPR001138">
    <property type="entry name" value="Zn2Cys6_DnaBD"/>
</dbReference>
<organism evidence="3 4">
    <name type="scientific">Daldinia eschscholtzii</name>
    <dbReference type="NCBI Taxonomy" id="292717"/>
    <lineage>
        <taxon>Eukaryota</taxon>
        <taxon>Fungi</taxon>
        <taxon>Dikarya</taxon>
        <taxon>Ascomycota</taxon>
        <taxon>Pezizomycotina</taxon>
        <taxon>Sordariomycetes</taxon>
        <taxon>Xylariomycetidae</taxon>
        <taxon>Xylariales</taxon>
        <taxon>Hypoxylaceae</taxon>
        <taxon>Daldinia</taxon>
    </lineage>
</organism>
<proteinExistence type="predicted"/>
<evidence type="ECO:0000259" key="2">
    <source>
        <dbReference type="PROSITE" id="PS50048"/>
    </source>
</evidence>
<keyword evidence="4" id="KW-1185">Reference proteome</keyword>
<protein>
    <recommendedName>
        <fullName evidence="2">Zn(2)-C6 fungal-type domain-containing protein</fullName>
    </recommendedName>
</protein>
<comment type="caution">
    <text evidence="3">The sequence shown here is derived from an EMBL/GenBank/DDBJ whole genome shotgun (WGS) entry which is preliminary data.</text>
</comment>
<dbReference type="AlphaFoldDB" id="A0AAX6MB48"/>
<gene>
    <name evidence="3" type="ORF">Daesc_009787</name>
</gene>
<evidence type="ECO:0000256" key="1">
    <source>
        <dbReference type="ARBA" id="ARBA00023242"/>
    </source>
</evidence>